<protein>
    <submittedName>
        <fullName evidence="1">Unnamed protein product</fullName>
    </submittedName>
</protein>
<evidence type="ECO:0000313" key="1">
    <source>
        <dbReference type="EMBL" id="GMF48171.1"/>
    </source>
</evidence>
<keyword evidence="2" id="KW-1185">Reference proteome</keyword>
<dbReference type="SUPFAM" id="SSF57756">
    <property type="entry name" value="Retrovirus zinc finger-like domains"/>
    <property type="match status" value="1"/>
</dbReference>
<dbReference type="InterPro" id="IPR036875">
    <property type="entry name" value="Znf_CCHC_sf"/>
</dbReference>
<evidence type="ECO:0000313" key="2">
    <source>
        <dbReference type="Proteomes" id="UP001165121"/>
    </source>
</evidence>
<comment type="caution">
    <text evidence="1">The sequence shown here is derived from an EMBL/GenBank/DDBJ whole genome shotgun (WGS) entry which is preliminary data.</text>
</comment>
<name>A0A9W6XY07_9STRA</name>
<reference evidence="1" key="1">
    <citation type="submission" date="2023-04" db="EMBL/GenBank/DDBJ databases">
        <title>Phytophthora fragariaefolia NBRC 109709.</title>
        <authorList>
            <person name="Ichikawa N."/>
            <person name="Sato H."/>
            <person name="Tonouchi N."/>
        </authorList>
    </citation>
    <scope>NUCLEOTIDE SEQUENCE</scope>
    <source>
        <strain evidence="1">NBRC 109709</strain>
    </source>
</reference>
<dbReference type="Gene3D" id="4.10.60.10">
    <property type="entry name" value="Zinc finger, CCHC-type"/>
    <property type="match status" value="1"/>
</dbReference>
<gene>
    <name evidence="1" type="ORF">Pfra01_001849000</name>
</gene>
<organism evidence="1 2">
    <name type="scientific">Phytophthora fragariaefolia</name>
    <dbReference type="NCBI Taxonomy" id="1490495"/>
    <lineage>
        <taxon>Eukaryota</taxon>
        <taxon>Sar</taxon>
        <taxon>Stramenopiles</taxon>
        <taxon>Oomycota</taxon>
        <taxon>Peronosporomycetes</taxon>
        <taxon>Peronosporales</taxon>
        <taxon>Peronosporaceae</taxon>
        <taxon>Phytophthora</taxon>
    </lineage>
</organism>
<accession>A0A9W6XY07</accession>
<sequence>MVMDICWNAYSRFNPHGEVQHRLSPGGKRAEVIDPKDPIPNRVMSPIPDAFWEVEVSEMTGRPVRWNGQNFPYNKKLMDVAARMMDTDLYKVMTQQIKHRASFTTLQQSAWDGRVRAQHAGEGPADANLTPVLVDFLAPTPEKPEISVAKEVSKEEARGERWRNQHWTRAHAALLNLVNQSMPNVFMSTLPDQVSTTKPCDVWKELEQRYGLGGAGGIIELRCQWKRLTTSNWSDLGSLFAHLKKLRNDIYHKMKGLIVPRKRSSYGRTRGVPVAIGVDKKTTGRKRNQDDSSGQGSDECFYCFHTGHRKVDCPMKVKDRDPNGQGGPLFRTNIRTLPGGGKQKRLMTVKKP</sequence>
<dbReference type="AlphaFoldDB" id="A0A9W6XY07"/>
<dbReference type="GO" id="GO:0008270">
    <property type="term" value="F:zinc ion binding"/>
    <property type="evidence" value="ECO:0007669"/>
    <property type="project" value="InterPro"/>
</dbReference>
<dbReference type="Proteomes" id="UP001165121">
    <property type="component" value="Unassembled WGS sequence"/>
</dbReference>
<proteinExistence type="predicted"/>
<dbReference type="GO" id="GO:0003676">
    <property type="term" value="F:nucleic acid binding"/>
    <property type="evidence" value="ECO:0007669"/>
    <property type="project" value="InterPro"/>
</dbReference>
<dbReference type="EMBL" id="BSXT01002284">
    <property type="protein sequence ID" value="GMF48171.1"/>
    <property type="molecule type" value="Genomic_DNA"/>
</dbReference>